<dbReference type="PRINTS" id="PR00038">
    <property type="entry name" value="HTHLUXR"/>
</dbReference>
<feature type="modified residue" description="4-aspartylphosphate" evidence="6">
    <location>
        <position position="54"/>
    </location>
</feature>
<evidence type="ECO:0000259" key="7">
    <source>
        <dbReference type="PROSITE" id="PS50043"/>
    </source>
</evidence>
<dbReference type="InterPro" id="IPR001789">
    <property type="entry name" value="Sig_transdc_resp-reg_receiver"/>
</dbReference>
<feature type="domain" description="Response regulatory" evidence="8">
    <location>
        <begin position="3"/>
        <end position="119"/>
    </location>
</feature>
<reference evidence="9 10" key="1">
    <citation type="submission" date="2016-12" db="EMBL/GenBank/DDBJ databases">
        <title>The whole genome sequencing and assembly of Bacillus cohnii DSM 6307T strain.</title>
        <authorList>
            <person name="Lee Y.-J."/>
            <person name="Yi H."/>
            <person name="Bahn Y.-S."/>
            <person name="Kim J.F."/>
            <person name="Lee D.-W."/>
        </authorList>
    </citation>
    <scope>NUCLEOTIDE SEQUENCE [LARGE SCALE GENOMIC DNA]</scope>
    <source>
        <strain evidence="9 10">DSM 6307</strain>
    </source>
</reference>
<dbReference type="CDD" id="cd17535">
    <property type="entry name" value="REC_NarL-like"/>
    <property type="match status" value="1"/>
</dbReference>
<dbReference type="RefSeq" id="WP_066413064.1">
    <property type="nucleotide sequence ID" value="NZ_CP018866.1"/>
</dbReference>
<evidence type="ECO:0000256" key="5">
    <source>
        <dbReference type="ARBA" id="ARBA00023163"/>
    </source>
</evidence>
<dbReference type="SMART" id="SM00421">
    <property type="entry name" value="HTH_LUXR"/>
    <property type="match status" value="1"/>
</dbReference>
<dbReference type="EMBL" id="CP018866">
    <property type="protein sequence ID" value="AST92399.1"/>
    <property type="molecule type" value="Genomic_DNA"/>
</dbReference>
<organism evidence="9 10">
    <name type="scientific">Sutcliffiella cohnii</name>
    <dbReference type="NCBI Taxonomy" id="33932"/>
    <lineage>
        <taxon>Bacteria</taxon>
        <taxon>Bacillati</taxon>
        <taxon>Bacillota</taxon>
        <taxon>Bacilli</taxon>
        <taxon>Bacillales</taxon>
        <taxon>Bacillaceae</taxon>
        <taxon>Sutcliffiella</taxon>
    </lineage>
</organism>
<keyword evidence="4 9" id="KW-0238">DNA-binding</keyword>
<dbReference type="GO" id="GO:0006355">
    <property type="term" value="P:regulation of DNA-templated transcription"/>
    <property type="evidence" value="ECO:0007669"/>
    <property type="project" value="InterPro"/>
</dbReference>
<dbReference type="GO" id="GO:0005737">
    <property type="term" value="C:cytoplasm"/>
    <property type="evidence" value="ECO:0007669"/>
    <property type="project" value="UniProtKB-SubCell"/>
</dbReference>
<dbReference type="InterPro" id="IPR039420">
    <property type="entry name" value="WalR-like"/>
</dbReference>
<keyword evidence="10" id="KW-1185">Reference proteome</keyword>
<keyword evidence="5" id="KW-0804">Transcription</keyword>
<evidence type="ECO:0000313" key="10">
    <source>
        <dbReference type="Proteomes" id="UP000215224"/>
    </source>
</evidence>
<keyword evidence="2 6" id="KW-0597">Phosphoprotein</keyword>
<name>A0A223KSE9_9BACI</name>
<dbReference type="PROSITE" id="PS50043">
    <property type="entry name" value="HTH_LUXR_2"/>
    <property type="match status" value="1"/>
</dbReference>
<dbReference type="InterPro" id="IPR000792">
    <property type="entry name" value="Tscrpt_reg_LuxR_C"/>
</dbReference>
<comment type="subcellular location">
    <subcellularLocation>
        <location evidence="1">Cytoplasm</location>
    </subcellularLocation>
</comment>
<proteinExistence type="predicted"/>
<dbReference type="SMART" id="SM00448">
    <property type="entry name" value="REC"/>
    <property type="match status" value="1"/>
</dbReference>
<sequence>MIHILLVEDQLLVRQGLKLMIEQDEQMTVVAEAGNGKEAVELYEKHIVDVVLMDIRMPEMNGLEATKLLKKQYPNAIILILTTFEDDEYVMEALKLGAAGFLLKTADARKLRESIQTAYEGGIMIDATVAAKVVPKLFSKNKMQVQLDPSLTSREISILKLVGEGKNNQEIADALFLSIGTVKNNITHMLQKLYLRDRTQLAIYAIKSGLCE</sequence>
<dbReference type="Gene3D" id="3.40.50.2300">
    <property type="match status" value="1"/>
</dbReference>
<dbReference type="InterPro" id="IPR016032">
    <property type="entry name" value="Sig_transdc_resp-reg_C-effctor"/>
</dbReference>
<dbReference type="PROSITE" id="PS00622">
    <property type="entry name" value="HTH_LUXR_1"/>
    <property type="match status" value="1"/>
</dbReference>
<evidence type="ECO:0000256" key="3">
    <source>
        <dbReference type="ARBA" id="ARBA00023015"/>
    </source>
</evidence>
<protein>
    <submittedName>
        <fullName evidence="9">DNA-binding response regulator</fullName>
    </submittedName>
</protein>
<evidence type="ECO:0000259" key="8">
    <source>
        <dbReference type="PROSITE" id="PS50110"/>
    </source>
</evidence>
<dbReference type="Pfam" id="PF00196">
    <property type="entry name" value="GerE"/>
    <property type="match status" value="1"/>
</dbReference>
<accession>A0A223KSE9</accession>
<dbReference type="GO" id="GO:0003677">
    <property type="term" value="F:DNA binding"/>
    <property type="evidence" value="ECO:0007669"/>
    <property type="project" value="UniProtKB-KW"/>
</dbReference>
<dbReference type="InterPro" id="IPR058245">
    <property type="entry name" value="NreC/VraR/RcsB-like_REC"/>
</dbReference>
<dbReference type="PROSITE" id="PS50110">
    <property type="entry name" value="RESPONSE_REGULATORY"/>
    <property type="match status" value="1"/>
</dbReference>
<dbReference type="CDD" id="cd06170">
    <property type="entry name" value="LuxR_C_like"/>
    <property type="match status" value="1"/>
</dbReference>
<evidence type="ECO:0000256" key="4">
    <source>
        <dbReference type="ARBA" id="ARBA00023125"/>
    </source>
</evidence>
<dbReference type="PANTHER" id="PTHR43214">
    <property type="entry name" value="TWO-COMPONENT RESPONSE REGULATOR"/>
    <property type="match status" value="1"/>
</dbReference>
<feature type="domain" description="HTH luxR-type" evidence="7">
    <location>
        <begin position="144"/>
        <end position="209"/>
    </location>
</feature>
<keyword evidence="3" id="KW-0805">Transcription regulation</keyword>
<dbReference type="SUPFAM" id="SSF46894">
    <property type="entry name" value="C-terminal effector domain of the bipartite response regulators"/>
    <property type="match status" value="1"/>
</dbReference>
<dbReference type="STRING" id="1314751.GCA_001591425_01058"/>
<evidence type="ECO:0000313" key="9">
    <source>
        <dbReference type="EMBL" id="AST92399.1"/>
    </source>
</evidence>
<dbReference type="InterPro" id="IPR011006">
    <property type="entry name" value="CheY-like_superfamily"/>
</dbReference>
<evidence type="ECO:0000256" key="6">
    <source>
        <dbReference type="PROSITE-ProRule" id="PRU00169"/>
    </source>
</evidence>
<dbReference type="AlphaFoldDB" id="A0A223KSE9"/>
<gene>
    <name evidence="9" type="ORF">BC6307_14410</name>
</gene>
<dbReference type="KEGG" id="bcoh:BC6307_14410"/>
<dbReference type="Proteomes" id="UP000215224">
    <property type="component" value="Chromosome"/>
</dbReference>
<evidence type="ECO:0000256" key="1">
    <source>
        <dbReference type="ARBA" id="ARBA00004496"/>
    </source>
</evidence>
<evidence type="ECO:0000256" key="2">
    <source>
        <dbReference type="ARBA" id="ARBA00022553"/>
    </source>
</evidence>
<dbReference type="PANTHER" id="PTHR43214:SF40">
    <property type="entry name" value="TRANSCRIPTIONAL REGULATORY PROTEIN LNRK"/>
    <property type="match status" value="1"/>
</dbReference>
<dbReference type="GO" id="GO:0000160">
    <property type="term" value="P:phosphorelay signal transduction system"/>
    <property type="evidence" value="ECO:0007669"/>
    <property type="project" value="InterPro"/>
</dbReference>
<dbReference type="SUPFAM" id="SSF52172">
    <property type="entry name" value="CheY-like"/>
    <property type="match status" value="1"/>
</dbReference>
<dbReference type="Pfam" id="PF00072">
    <property type="entry name" value="Response_reg"/>
    <property type="match status" value="1"/>
</dbReference>